<dbReference type="KEGG" id="tmk:QGN29_04500"/>
<protein>
    <submittedName>
        <fullName evidence="2">Transporter substrate-binding domain-containing protein</fullName>
    </submittedName>
</protein>
<evidence type="ECO:0000313" key="3">
    <source>
        <dbReference type="Proteomes" id="UP001268683"/>
    </source>
</evidence>
<organism evidence="2 3">
    <name type="scientific">Temperatibacter marinus</name>
    <dbReference type="NCBI Taxonomy" id="1456591"/>
    <lineage>
        <taxon>Bacteria</taxon>
        <taxon>Pseudomonadati</taxon>
        <taxon>Pseudomonadota</taxon>
        <taxon>Alphaproteobacteria</taxon>
        <taxon>Kordiimonadales</taxon>
        <taxon>Temperatibacteraceae</taxon>
        <taxon>Temperatibacter</taxon>
    </lineage>
</organism>
<reference evidence="2" key="1">
    <citation type="submission" date="2023-04" db="EMBL/GenBank/DDBJ databases">
        <title>Complete genome sequence of Temperatibacter marinus.</title>
        <authorList>
            <person name="Rong J.-C."/>
            <person name="Yi M.-L."/>
            <person name="Zhao Q."/>
        </authorList>
    </citation>
    <scope>NUCLEOTIDE SEQUENCE</scope>
    <source>
        <strain evidence="2">NBRC 110045</strain>
    </source>
</reference>
<dbReference type="Gene3D" id="3.40.190.10">
    <property type="entry name" value="Periplasmic binding protein-like II"/>
    <property type="match status" value="2"/>
</dbReference>
<dbReference type="SUPFAM" id="SSF53850">
    <property type="entry name" value="Periplasmic binding protein-like II"/>
    <property type="match status" value="1"/>
</dbReference>
<feature type="signal peptide" evidence="1">
    <location>
        <begin position="1"/>
        <end position="20"/>
    </location>
</feature>
<dbReference type="EMBL" id="CP123872">
    <property type="protein sequence ID" value="WND03633.1"/>
    <property type="molecule type" value="Genomic_DNA"/>
</dbReference>
<accession>A0AA52EI75</accession>
<gene>
    <name evidence="2" type="ORF">QGN29_04500</name>
</gene>
<dbReference type="AlphaFoldDB" id="A0AA52EI75"/>
<dbReference type="RefSeq" id="WP_310799486.1">
    <property type="nucleotide sequence ID" value="NZ_CP123872.1"/>
</dbReference>
<feature type="chain" id="PRO_5041443020" evidence="1">
    <location>
        <begin position="21"/>
        <end position="278"/>
    </location>
</feature>
<proteinExistence type="predicted"/>
<name>A0AA52EI75_9PROT</name>
<dbReference type="Proteomes" id="UP001268683">
    <property type="component" value="Chromosome"/>
</dbReference>
<sequence>MKQWILSLIAVSFLTSYAMAQEDSSLQKKPIVLHTFIQKNRLEPNLAGGYGRLLRYIQKNSSQNFEMRPYYLTRALRNFENDPSGCFFPSPPETIGVLIPSMKGQSVRYSLPIDYISGHLFSHSSVPKITSFEQVEGLKFGVLNDSIVEPLFGDKLNTIELVRVRNDRQNMNMLMRRRVNYVFGWAPDNLLMAEDLDFTEFSYDPSLKFFETTTHVVCKKTPENDAVLSTINAQIKQLQTSGIIRFILSKHANPVEYGSRSYVRYPFTGINIELEPVE</sequence>
<evidence type="ECO:0000313" key="2">
    <source>
        <dbReference type="EMBL" id="WND03633.1"/>
    </source>
</evidence>
<keyword evidence="1" id="KW-0732">Signal</keyword>
<keyword evidence="3" id="KW-1185">Reference proteome</keyword>
<evidence type="ECO:0000256" key="1">
    <source>
        <dbReference type="SAM" id="SignalP"/>
    </source>
</evidence>